<protein>
    <submittedName>
        <fullName evidence="7">Chemotaxis protein CheR</fullName>
    </submittedName>
</protein>
<evidence type="ECO:0000256" key="2">
    <source>
        <dbReference type="ARBA" id="ARBA00022679"/>
    </source>
</evidence>
<dbReference type="SUPFAM" id="SSF47757">
    <property type="entry name" value="Chemotaxis receptor methyltransferase CheR, N-terminal domain"/>
    <property type="match status" value="1"/>
</dbReference>
<dbReference type="SUPFAM" id="SSF48452">
    <property type="entry name" value="TPR-like"/>
    <property type="match status" value="1"/>
</dbReference>
<dbReference type="KEGG" id="oxy:HCG48_24835"/>
<dbReference type="SMART" id="SM00138">
    <property type="entry name" value="MeTrc"/>
    <property type="match status" value="1"/>
</dbReference>
<evidence type="ECO:0000313" key="7">
    <source>
        <dbReference type="EMBL" id="QIZ73427.1"/>
    </source>
</evidence>
<evidence type="ECO:0000313" key="8">
    <source>
        <dbReference type="Proteomes" id="UP000500857"/>
    </source>
</evidence>
<feature type="domain" description="CheR-type methyltransferase" evidence="6">
    <location>
        <begin position="1"/>
        <end position="244"/>
    </location>
</feature>
<feature type="compositionally biased region" description="Polar residues" evidence="5">
    <location>
        <begin position="305"/>
        <end position="319"/>
    </location>
</feature>
<feature type="region of interest" description="Disordered" evidence="5">
    <location>
        <begin position="270"/>
        <end position="319"/>
    </location>
</feature>
<dbReference type="Gene3D" id="3.40.50.150">
    <property type="entry name" value="Vaccinia Virus protein VP39"/>
    <property type="match status" value="1"/>
</dbReference>
<dbReference type="GO" id="GO:0032259">
    <property type="term" value="P:methylation"/>
    <property type="evidence" value="ECO:0007669"/>
    <property type="project" value="UniProtKB-KW"/>
</dbReference>
<sequence>MSASIRDRVAALLGQQLGWDLATLGDTSLDRAIARRMRDGAIADLPTYWQQLQHSRQEWQALIELLVVPETWFFRDRHAFDGLQHYARRQWRDRPSGEALRLLSLPCSTGEEPYSIAIALCEAGLSRERFTIEAIDLSQGAIDRARRRTYSDRAFRGQSFDLRDRYFEKTADGYQLAAAIGDRVQFYRSNPLEPLFQYRQTPYHVIFCRNLLIYLHQSARLRLLQVLEALTLPEGLLFVGSSETAIVSSHAPRFAPLREPLCFAYRRVDRHDVKPPPPTTTARSQATPPRRPSAPLKSGDRFTRPPSSNLPKPQPQSLSSIRDLANAGDLETALNLCLSYLKQEPTSAEAYLLCGEIHTSRRCEDEAERCFEKALYLSPHSYEALVHLKLLAEKRGNVRKAMLLRQRIDRLLES</sequence>
<organism evidence="7 8">
    <name type="scientific">Oxynema aestuarii AP17</name>
    <dbReference type="NCBI Taxonomy" id="2064643"/>
    <lineage>
        <taxon>Bacteria</taxon>
        <taxon>Bacillati</taxon>
        <taxon>Cyanobacteriota</taxon>
        <taxon>Cyanophyceae</taxon>
        <taxon>Oscillatoriophycideae</taxon>
        <taxon>Oscillatoriales</taxon>
        <taxon>Oscillatoriaceae</taxon>
        <taxon>Oxynema</taxon>
        <taxon>Oxynema aestuarii</taxon>
    </lineage>
</organism>
<evidence type="ECO:0000256" key="3">
    <source>
        <dbReference type="ARBA" id="ARBA00022691"/>
    </source>
</evidence>
<accession>A0A6H1U4X9</accession>
<dbReference type="InterPro" id="IPR011990">
    <property type="entry name" value="TPR-like_helical_dom_sf"/>
</dbReference>
<dbReference type="PRINTS" id="PR00996">
    <property type="entry name" value="CHERMTFRASE"/>
</dbReference>
<evidence type="ECO:0000256" key="4">
    <source>
        <dbReference type="PROSITE-ProRule" id="PRU00339"/>
    </source>
</evidence>
<feature type="repeat" description="TPR" evidence="4">
    <location>
        <begin position="348"/>
        <end position="381"/>
    </location>
</feature>
<dbReference type="InterPro" id="IPR022642">
    <property type="entry name" value="CheR_C"/>
</dbReference>
<dbReference type="Pfam" id="PF01739">
    <property type="entry name" value="CheR"/>
    <property type="match status" value="1"/>
</dbReference>
<gene>
    <name evidence="7" type="ORF">HCG48_24835</name>
</gene>
<keyword evidence="3" id="KW-0949">S-adenosyl-L-methionine</keyword>
<name>A0A6H1U4X9_9CYAN</name>
<evidence type="ECO:0000259" key="6">
    <source>
        <dbReference type="PROSITE" id="PS50123"/>
    </source>
</evidence>
<proteinExistence type="predicted"/>
<dbReference type="AlphaFoldDB" id="A0A6H1U4X9"/>
<keyword evidence="8" id="KW-1185">Reference proteome</keyword>
<dbReference type="GO" id="GO:0008757">
    <property type="term" value="F:S-adenosylmethionine-dependent methyltransferase activity"/>
    <property type="evidence" value="ECO:0007669"/>
    <property type="project" value="InterPro"/>
</dbReference>
<dbReference type="Proteomes" id="UP000500857">
    <property type="component" value="Chromosome"/>
</dbReference>
<keyword evidence="1" id="KW-0489">Methyltransferase</keyword>
<dbReference type="RefSeq" id="WP_168571573.1">
    <property type="nucleotide sequence ID" value="NZ_CP051167.1"/>
</dbReference>
<dbReference type="PROSITE" id="PS50123">
    <property type="entry name" value="CHER"/>
    <property type="match status" value="1"/>
</dbReference>
<dbReference type="InterPro" id="IPR029063">
    <property type="entry name" value="SAM-dependent_MTases_sf"/>
</dbReference>
<evidence type="ECO:0000256" key="1">
    <source>
        <dbReference type="ARBA" id="ARBA00022603"/>
    </source>
</evidence>
<keyword evidence="4" id="KW-0802">TPR repeat</keyword>
<dbReference type="InterPro" id="IPR000780">
    <property type="entry name" value="CheR_MeTrfase"/>
</dbReference>
<dbReference type="PANTHER" id="PTHR24422">
    <property type="entry name" value="CHEMOTAXIS PROTEIN METHYLTRANSFERASE"/>
    <property type="match status" value="1"/>
</dbReference>
<dbReference type="InterPro" id="IPR050903">
    <property type="entry name" value="Bact_Chemotaxis_MeTrfase"/>
</dbReference>
<reference evidence="7 8" key="1">
    <citation type="submission" date="2020-04" db="EMBL/GenBank/DDBJ databases">
        <authorList>
            <person name="Basu S."/>
            <person name="Maruthanayagam V."/>
            <person name="Chakraborty S."/>
            <person name="Pramanik A."/>
            <person name="Mukherjee J."/>
            <person name="Brink B."/>
        </authorList>
    </citation>
    <scope>NUCLEOTIDE SEQUENCE [LARGE SCALE GENOMIC DNA]</scope>
    <source>
        <strain evidence="7 8">AP17</strain>
    </source>
</reference>
<keyword evidence="2" id="KW-0808">Transferase</keyword>
<dbReference type="InterPro" id="IPR019734">
    <property type="entry name" value="TPR_rpt"/>
</dbReference>
<dbReference type="Gene3D" id="1.25.40.10">
    <property type="entry name" value="Tetratricopeptide repeat domain"/>
    <property type="match status" value="1"/>
</dbReference>
<dbReference type="SUPFAM" id="SSF53335">
    <property type="entry name" value="S-adenosyl-L-methionine-dependent methyltransferases"/>
    <property type="match status" value="1"/>
</dbReference>
<dbReference type="PROSITE" id="PS50005">
    <property type="entry name" value="TPR"/>
    <property type="match status" value="1"/>
</dbReference>
<dbReference type="PANTHER" id="PTHR24422:SF19">
    <property type="entry name" value="CHEMOTAXIS PROTEIN METHYLTRANSFERASE"/>
    <property type="match status" value="1"/>
</dbReference>
<dbReference type="EMBL" id="CP051167">
    <property type="protein sequence ID" value="QIZ73427.1"/>
    <property type="molecule type" value="Genomic_DNA"/>
</dbReference>
<evidence type="ECO:0000256" key="5">
    <source>
        <dbReference type="SAM" id="MobiDB-lite"/>
    </source>
</evidence>